<evidence type="ECO:0000256" key="7">
    <source>
        <dbReference type="SAM" id="Phobius"/>
    </source>
</evidence>
<gene>
    <name evidence="9" type="ORF">SAMN05660299_01628</name>
</gene>
<keyword evidence="4 7" id="KW-0812">Transmembrane</keyword>
<dbReference type="InterPro" id="IPR029044">
    <property type="entry name" value="Nucleotide-diphossugar_trans"/>
</dbReference>
<evidence type="ECO:0000256" key="1">
    <source>
        <dbReference type="ARBA" id="ARBA00004141"/>
    </source>
</evidence>
<dbReference type="Gene3D" id="3.90.550.10">
    <property type="entry name" value="Spore Coat Polysaccharide Biosynthesis Protein SpsA, Chain A"/>
    <property type="match status" value="1"/>
</dbReference>
<evidence type="ECO:0000256" key="3">
    <source>
        <dbReference type="ARBA" id="ARBA00022679"/>
    </source>
</evidence>
<evidence type="ECO:0000256" key="5">
    <source>
        <dbReference type="ARBA" id="ARBA00022989"/>
    </source>
</evidence>
<feature type="transmembrane region" description="Helical" evidence="7">
    <location>
        <begin position="226"/>
        <end position="252"/>
    </location>
</feature>
<proteinExistence type="predicted"/>
<accession>A0A1G9WL62</accession>
<keyword evidence="3 9" id="KW-0808">Transferase</keyword>
<dbReference type="SUPFAM" id="SSF53448">
    <property type="entry name" value="Nucleotide-diphospho-sugar transferases"/>
    <property type="match status" value="1"/>
</dbReference>
<keyword evidence="6 7" id="KW-0472">Membrane</keyword>
<comment type="subcellular location">
    <subcellularLocation>
        <location evidence="1">Membrane</location>
        <topology evidence="1">Multi-pass membrane protein</topology>
    </subcellularLocation>
</comment>
<protein>
    <submittedName>
        <fullName evidence="9">Glycosyltransferase involved in cell wall bisynthesis</fullName>
    </submittedName>
</protein>
<organism evidence="9 10">
    <name type="scientific">Megasphaera paucivorans</name>
    <dbReference type="NCBI Taxonomy" id="349095"/>
    <lineage>
        <taxon>Bacteria</taxon>
        <taxon>Bacillati</taxon>
        <taxon>Bacillota</taxon>
        <taxon>Negativicutes</taxon>
        <taxon>Veillonellales</taxon>
        <taxon>Veillonellaceae</taxon>
        <taxon>Megasphaera</taxon>
    </lineage>
</organism>
<dbReference type="STRING" id="349095.SAMN05660299_01628"/>
<feature type="domain" description="Glycosyltransferase 2-like" evidence="8">
    <location>
        <begin position="5"/>
        <end position="140"/>
    </location>
</feature>
<name>A0A1G9WL62_9FIRM</name>
<dbReference type="PANTHER" id="PTHR48090">
    <property type="entry name" value="UNDECAPRENYL-PHOSPHATE 4-DEOXY-4-FORMAMIDO-L-ARABINOSE TRANSFERASE-RELATED"/>
    <property type="match status" value="1"/>
</dbReference>
<dbReference type="Pfam" id="PF00535">
    <property type="entry name" value="Glycos_transf_2"/>
    <property type="match status" value="1"/>
</dbReference>
<dbReference type="PANTHER" id="PTHR48090:SF1">
    <property type="entry name" value="PROPHAGE BACTOPRENOL GLUCOSYL TRANSFERASE HOMOLOG"/>
    <property type="match status" value="1"/>
</dbReference>
<evidence type="ECO:0000259" key="8">
    <source>
        <dbReference type="Pfam" id="PF00535"/>
    </source>
</evidence>
<sequence length="316" mass="36293">MKKISILIPCYNEVENVIPLSKAIIDEFSTHLSYYDYEIVFIDNFSTDGTRDKLRLLCGQNKKVKAIFNARNFGQANSPFYGMCQTTGACTISMCADFQDPVELLPQFVKEWEKGFKIVIGIKVNSKENPLVYALRSCYYKAIKKMASVEQIEHFTGFGLYDKSFVDIMRSLDDPLPYFRGIVAELGPERKEIPYVQPKRRKGKTHNNLYTLYDFAMLGFTSYTKIGLRIATITGFLFSAVTMMIAMLYLIAKLVWWNAFPFGMAPLLIGIFFIGSVQIFFIGLLGEYILNINARILHRPLVVEEKRLNFDEEIQK</sequence>
<dbReference type="InterPro" id="IPR050256">
    <property type="entry name" value="Glycosyltransferase_2"/>
</dbReference>
<dbReference type="AlphaFoldDB" id="A0A1G9WL62"/>
<keyword evidence="5 7" id="KW-1133">Transmembrane helix</keyword>
<dbReference type="EMBL" id="FNHQ01000015">
    <property type="protein sequence ID" value="SDM84901.1"/>
    <property type="molecule type" value="Genomic_DNA"/>
</dbReference>
<dbReference type="GO" id="GO:0016757">
    <property type="term" value="F:glycosyltransferase activity"/>
    <property type="evidence" value="ECO:0007669"/>
    <property type="project" value="UniProtKB-KW"/>
</dbReference>
<evidence type="ECO:0000256" key="4">
    <source>
        <dbReference type="ARBA" id="ARBA00022692"/>
    </source>
</evidence>
<keyword evidence="10" id="KW-1185">Reference proteome</keyword>
<evidence type="ECO:0000256" key="6">
    <source>
        <dbReference type="ARBA" id="ARBA00023136"/>
    </source>
</evidence>
<dbReference type="InterPro" id="IPR001173">
    <property type="entry name" value="Glyco_trans_2-like"/>
</dbReference>
<evidence type="ECO:0000313" key="10">
    <source>
        <dbReference type="Proteomes" id="UP000199309"/>
    </source>
</evidence>
<keyword evidence="2" id="KW-0328">Glycosyltransferase</keyword>
<dbReference type="Proteomes" id="UP000199309">
    <property type="component" value="Unassembled WGS sequence"/>
</dbReference>
<feature type="transmembrane region" description="Helical" evidence="7">
    <location>
        <begin position="264"/>
        <end position="290"/>
    </location>
</feature>
<evidence type="ECO:0000313" key="9">
    <source>
        <dbReference type="EMBL" id="SDM84901.1"/>
    </source>
</evidence>
<dbReference type="OrthoDB" id="9807778at2"/>
<evidence type="ECO:0000256" key="2">
    <source>
        <dbReference type="ARBA" id="ARBA00022676"/>
    </source>
</evidence>
<dbReference type="GO" id="GO:0005886">
    <property type="term" value="C:plasma membrane"/>
    <property type="evidence" value="ECO:0007669"/>
    <property type="project" value="TreeGrafter"/>
</dbReference>
<dbReference type="RefSeq" id="WP_091650406.1">
    <property type="nucleotide sequence ID" value="NZ_FNHQ01000015.1"/>
</dbReference>
<dbReference type="CDD" id="cd04187">
    <property type="entry name" value="DPM1_like_bac"/>
    <property type="match status" value="1"/>
</dbReference>
<reference evidence="9 10" key="1">
    <citation type="submission" date="2016-10" db="EMBL/GenBank/DDBJ databases">
        <authorList>
            <person name="de Groot N.N."/>
        </authorList>
    </citation>
    <scope>NUCLEOTIDE SEQUENCE [LARGE SCALE GENOMIC DNA]</scope>
    <source>
        <strain evidence="9 10">DSM 16981</strain>
    </source>
</reference>